<organism evidence="1 2">
    <name type="scientific">Araneus ventricosus</name>
    <name type="common">Orbweaver spider</name>
    <name type="synonym">Epeira ventricosa</name>
    <dbReference type="NCBI Taxonomy" id="182803"/>
    <lineage>
        <taxon>Eukaryota</taxon>
        <taxon>Metazoa</taxon>
        <taxon>Ecdysozoa</taxon>
        <taxon>Arthropoda</taxon>
        <taxon>Chelicerata</taxon>
        <taxon>Arachnida</taxon>
        <taxon>Araneae</taxon>
        <taxon>Araneomorphae</taxon>
        <taxon>Entelegynae</taxon>
        <taxon>Araneoidea</taxon>
        <taxon>Araneidae</taxon>
        <taxon>Araneus</taxon>
    </lineage>
</organism>
<name>A0A4Y2C573_ARAVE</name>
<keyword evidence="2" id="KW-1185">Reference proteome</keyword>
<gene>
    <name evidence="1" type="ORF">AVEN_68776_1</name>
</gene>
<evidence type="ECO:0000313" key="1">
    <source>
        <dbReference type="EMBL" id="GBL99488.1"/>
    </source>
</evidence>
<proteinExistence type="predicted"/>
<protein>
    <submittedName>
        <fullName evidence="1">Uncharacterized protein</fullName>
    </submittedName>
</protein>
<dbReference type="Proteomes" id="UP000499080">
    <property type="component" value="Unassembled WGS sequence"/>
</dbReference>
<sequence>MLLDRKIKLESEYFRISPLKQNIFVGGRLFQPCDYEVKVYGWQNQSAECITEERIISEEDLEDKGLINILTDSSKSELVHAQLSACWTSISKFQCTMQR</sequence>
<dbReference type="AlphaFoldDB" id="A0A4Y2C573"/>
<reference evidence="1 2" key="1">
    <citation type="journal article" date="2019" name="Sci. Rep.">
        <title>Orb-weaving spider Araneus ventricosus genome elucidates the spidroin gene catalogue.</title>
        <authorList>
            <person name="Kono N."/>
            <person name="Nakamura H."/>
            <person name="Ohtoshi R."/>
            <person name="Moran D.A.P."/>
            <person name="Shinohara A."/>
            <person name="Yoshida Y."/>
            <person name="Fujiwara M."/>
            <person name="Mori M."/>
            <person name="Tomita M."/>
            <person name="Arakawa K."/>
        </authorList>
    </citation>
    <scope>NUCLEOTIDE SEQUENCE [LARGE SCALE GENOMIC DNA]</scope>
</reference>
<dbReference type="EMBL" id="BGPR01000149">
    <property type="protein sequence ID" value="GBL99488.1"/>
    <property type="molecule type" value="Genomic_DNA"/>
</dbReference>
<evidence type="ECO:0000313" key="2">
    <source>
        <dbReference type="Proteomes" id="UP000499080"/>
    </source>
</evidence>
<accession>A0A4Y2C573</accession>
<comment type="caution">
    <text evidence="1">The sequence shown here is derived from an EMBL/GenBank/DDBJ whole genome shotgun (WGS) entry which is preliminary data.</text>
</comment>